<gene>
    <name evidence="1" type="ORF">LCGC14_2826570</name>
</gene>
<evidence type="ECO:0000313" key="1">
    <source>
        <dbReference type="EMBL" id="KKK80131.1"/>
    </source>
</evidence>
<sequence length="64" mass="7533">MIKTELLERLTKAITDAWSRDFSQLEAKDYAKRCVGESPTIDFVAEVYKSMDAEFEKWLKERDV</sequence>
<name>A0A0F9B6G5_9ZZZZ</name>
<organism evidence="1">
    <name type="scientific">marine sediment metagenome</name>
    <dbReference type="NCBI Taxonomy" id="412755"/>
    <lineage>
        <taxon>unclassified sequences</taxon>
        <taxon>metagenomes</taxon>
        <taxon>ecological metagenomes</taxon>
    </lineage>
</organism>
<comment type="caution">
    <text evidence="1">The sequence shown here is derived from an EMBL/GenBank/DDBJ whole genome shotgun (WGS) entry which is preliminary data.</text>
</comment>
<accession>A0A0F9B6G5</accession>
<proteinExistence type="predicted"/>
<protein>
    <submittedName>
        <fullName evidence="1">Uncharacterized protein</fullName>
    </submittedName>
</protein>
<dbReference type="EMBL" id="LAZR01053723">
    <property type="protein sequence ID" value="KKK80131.1"/>
    <property type="molecule type" value="Genomic_DNA"/>
</dbReference>
<reference evidence="1" key="1">
    <citation type="journal article" date="2015" name="Nature">
        <title>Complex archaea that bridge the gap between prokaryotes and eukaryotes.</title>
        <authorList>
            <person name="Spang A."/>
            <person name="Saw J.H."/>
            <person name="Jorgensen S.L."/>
            <person name="Zaremba-Niedzwiedzka K."/>
            <person name="Martijn J."/>
            <person name="Lind A.E."/>
            <person name="van Eijk R."/>
            <person name="Schleper C."/>
            <person name="Guy L."/>
            <person name="Ettema T.J."/>
        </authorList>
    </citation>
    <scope>NUCLEOTIDE SEQUENCE</scope>
</reference>
<dbReference type="AlphaFoldDB" id="A0A0F9B6G5"/>